<dbReference type="InterPro" id="IPR004360">
    <property type="entry name" value="Glyas_Fos-R_dOase_dom"/>
</dbReference>
<evidence type="ECO:0000313" key="2">
    <source>
        <dbReference type="EMBL" id="GAF70654.1"/>
    </source>
</evidence>
<reference evidence="2" key="1">
    <citation type="journal article" date="2014" name="Front. Microbiol.">
        <title>High frequency of phylogenetically diverse reductive dehalogenase-homologous genes in deep subseafloor sedimentary metagenomes.</title>
        <authorList>
            <person name="Kawai M."/>
            <person name="Futagami T."/>
            <person name="Toyoda A."/>
            <person name="Takaki Y."/>
            <person name="Nishi S."/>
            <person name="Hori S."/>
            <person name="Arai W."/>
            <person name="Tsubouchi T."/>
            <person name="Morono Y."/>
            <person name="Uchiyama I."/>
            <person name="Ito T."/>
            <person name="Fujiyama A."/>
            <person name="Inagaki F."/>
            <person name="Takami H."/>
        </authorList>
    </citation>
    <scope>NUCLEOTIDE SEQUENCE</scope>
    <source>
        <strain evidence="2">Expedition CK06-06</strain>
    </source>
</reference>
<proteinExistence type="predicted"/>
<evidence type="ECO:0000259" key="1">
    <source>
        <dbReference type="PROSITE" id="PS51819"/>
    </source>
</evidence>
<dbReference type="SUPFAM" id="SSF54593">
    <property type="entry name" value="Glyoxalase/Bleomycin resistance protein/Dihydroxybiphenyl dioxygenase"/>
    <property type="match status" value="1"/>
</dbReference>
<feature type="domain" description="VOC" evidence="1">
    <location>
        <begin position="10"/>
        <end position="123"/>
    </location>
</feature>
<dbReference type="EMBL" id="BARS01005264">
    <property type="protein sequence ID" value="GAF70654.1"/>
    <property type="molecule type" value="Genomic_DNA"/>
</dbReference>
<dbReference type="Pfam" id="PF00903">
    <property type="entry name" value="Glyoxalase"/>
    <property type="match status" value="1"/>
</dbReference>
<comment type="caution">
    <text evidence="2">The sequence shown here is derived from an EMBL/GenBank/DDBJ whole genome shotgun (WGS) entry which is preliminary data.</text>
</comment>
<dbReference type="InterPro" id="IPR037523">
    <property type="entry name" value="VOC_core"/>
</dbReference>
<dbReference type="CDD" id="cd06587">
    <property type="entry name" value="VOC"/>
    <property type="match status" value="1"/>
</dbReference>
<protein>
    <recommendedName>
        <fullName evidence="1">VOC domain-containing protein</fullName>
    </recommendedName>
</protein>
<name>X0RP73_9ZZZZ</name>
<accession>X0RP73</accession>
<dbReference type="Gene3D" id="3.10.180.10">
    <property type="entry name" value="2,3-Dihydroxybiphenyl 1,2-Dioxygenase, domain 1"/>
    <property type="match status" value="1"/>
</dbReference>
<gene>
    <name evidence="2" type="ORF">S01H1_10303</name>
</gene>
<organism evidence="2">
    <name type="scientific">marine sediment metagenome</name>
    <dbReference type="NCBI Taxonomy" id="412755"/>
    <lineage>
        <taxon>unclassified sequences</taxon>
        <taxon>metagenomes</taxon>
        <taxon>ecological metagenomes</taxon>
    </lineage>
</organism>
<dbReference type="PROSITE" id="PS51819">
    <property type="entry name" value="VOC"/>
    <property type="match status" value="1"/>
</dbReference>
<dbReference type="AlphaFoldDB" id="X0RP73"/>
<sequence>MITSPMKLLNIDHIHFFATDLDEAIRFYEDIGFRLVQRFEHGGREAAQLRSKFGMTVDINKTRAADNPGYSHFSVLVDDVDEASRELMEKGYWVDGPTYNEDTKRHIITVRDPNGFLVQMVQKE</sequence>
<dbReference type="InterPro" id="IPR029068">
    <property type="entry name" value="Glyas_Bleomycin-R_OHBP_Dase"/>
</dbReference>